<evidence type="ECO:0000313" key="2">
    <source>
        <dbReference type="Proteomes" id="UP001391051"/>
    </source>
</evidence>
<protein>
    <submittedName>
        <fullName evidence="1">Uncharacterized protein</fullName>
    </submittedName>
</protein>
<keyword evidence="2" id="KW-1185">Reference proteome</keyword>
<organism evidence="1 2">
    <name type="scientific">Apiospora aurea</name>
    <dbReference type="NCBI Taxonomy" id="335848"/>
    <lineage>
        <taxon>Eukaryota</taxon>
        <taxon>Fungi</taxon>
        <taxon>Dikarya</taxon>
        <taxon>Ascomycota</taxon>
        <taxon>Pezizomycotina</taxon>
        <taxon>Sordariomycetes</taxon>
        <taxon>Xylariomycetidae</taxon>
        <taxon>Amphisphaeriales</taxon>
        <taxon>Apiosporaceae</taxon>
        <taxon>Apiospora</taxon>
    </lineage>
</organism>
<accession>A0ABR1Q8E4</accession>
<evidence type="ECO:0000313" key="1">
    <source>
        <dbReference type="EMBL" id="KAK7948812.1"/>
    </source>
</evidence>
<dbReference type="Proteomes" id="UP001391051">
    <property type="component" value="Unassembled WGS sequence"/>
</dbReference>
<sequence>MTDPYFPHFTNNCHEVEKVGDLSALLLPSWSNYTSPAPAPFLEITTIETATALLQESVLTATATNNNNNQMLRASARETAAEMPSQYRLNPGTAFASSNLLHYQPLLPPDAVTFAKERADDTHYDARPEPIRTRLQRVGSTTAVYVALGLIRATPGYPGWFLPSLETFPSAKELASIS</sequence>
<dbReference type="EMBL" id="JAQQWE010000006">
    <property type="protein sequence ID" value="KAK7948812.1"/>
    <property type="molecule type" value="Genomic_DNA"/>
</dbReference>
<proteinExistence type="predicted"/>
<comment type="caution">
    <text evidence="1">The sequence shown here is derived from an EMBL/GenBank/DDBJ whole genome shotgun (WGS) entry which is preliminary data.</text>
</comment>
<dbReference type="RefSeq" id="XP_066698318.1">
    <property type="nucleotide sequence ID" value="XM_066845920.1"/>
</dbReference>
<gene>
    <name evidence="1" type="ORF">PG986_009698</name>
</gene>
<name>A0ABR1Q8E4_9PEZI</name>
<reference evidence="1 2" key="1">
    <citation type="submission" date="2023-01" db="EMBL/GenBank/DDBJ databases">
        <title>Analysis of 21 Apiospora genomes using comparative genomics revels a genus with tremendous synthesis potential of carbohydrate active enzymes and secondary metabolites.</title>
        <authorList>
            <person name="Sorensen T."/>
        </authorList>
    </citation>
    <scope>NUCLEOTIDE SEQUENCE [LARGE SCALE GENOMIC DNA]</scope>
    <source>
        <strain evidence="1 2">CBS 24483</strain>
    </source>
</reference>
<dbReference type="GeneID" id="92078982"/>